<keyword evidence="1" id="KW-1015">Disulfide bond</keyword>
<dbReference type="STRING" id="75743.A0A401NG34"/>
<proteinExistence type="predicted"/>
<dbReference type="PANTHER" id="PTHR11905">
    <property type="entry name" value="ADAM A DISINTEGRIN AND METALLOPROTEASE DOMAIN"/>
    <property type="match status" value="1"/>
</dbReference>
<organism evidence="4 5">
    <name type="scientific">Scyliorhinus torazame</name>
    <name type="common">Cloudy catshark</name>
    <name type="synonym">Catulus torazame</name>
    <dbReference type="NCBI Taxonomy" id="75743"/>
    <lineage>
        <taxon>Eukaryota</taxon>
        <taxon>Metazoa</taxon>
        <taxon>Chordata</taxon>
        <taxon>Craniata</taxon>
        <taxon>Vertebrata</taxon>
        <taxon>Chondrichthyes</taxon>
        <taxon>Elasmobranchii</taxon>
        <taxon>Galeomorphii</taxon>
        <taxon>Galeoidea</taxon>
        <taxon>Carcharhiniformes</taxon>
        <taxon>Scyliorhinidae</taxon>
        <taxon>Scyliorhinus</taxon>
    </lineage>
</organism>
<reference evidence="4 5" key="1">
    <citation type="journal article" date="2018" name="Nat. Ecol. Evol.">
        <title>Shark genomes provide insights into elasmobranch evolution and the origin of vertebrates.</title>
        <authorList>
            <person name="Hara Y"/>
            <person name="Yamaguchi K"/>
            <person name="Onimaru K"/>
            <person name="Kadota M"/>
            <person name="Koyanagi M"/>
            <person name="Keeley SD"/>
            <person name="Tatsumi K"/>
            <person name="Tanaka K"/>
            <person name="Motone F"/>
            <person name="Kageyama Y"/>
            <person name="Nozu R"/>
            <person name="Adachi N"/>
            <person name="Nishimura O"/>
            <person name="Nakagawa R"/>
            <person name="Tanegashima C"/>
            <person name="Kiyatake I"/>
            <person name="Matsumoto R"/>
            <person name="Murakumo K"/>
            <person name="Nishida K"/>
            <person name="Terakita A"/>
            <person name="Kuratani S"/>
            <person name="Sato K"/>
            <person name="Hyodo S Kuraku.S."/>
        </authorList>
    </citation>
    <scope>NUCLEOTIDE SEQUENCE [LARGE SCALE GENOMIC DNA]</scope>
</reference>
<comment type="caution">
    <text evidence="4">The sequence shown here is derived from an EMBL/GenBank/DDBJ whole genome shotgun (WGS) entry which is preliminary data.</text>
</comment>
<evidence type="ECO:0000313" key="5">
    <source>
        <dbReference type="Proteomes" id="UP000288216"/>
    </source>
</evidence>
<evidence type="ECO:0000313" key="4">
    <source>
        <dbReference type="EMBL" id="GCB59889.1"/>
    </source>
</evidence>
<dbReference type="OrthoDB" id="10035764at2759"/>
<evidence type="ECO:0000259" key="3">
    <source>
        <dbReference type="Pfam" id="PF01562"/>
    </source>
</evidence>
<dbReference type="InterPro" id="IPR002870">
    <property type="entry name" value="Peptidase_M12B_N"/>
</dbReference>
<gene>
    <name evidence="4" type="ORF">scyTo_0012623</name>
</gene>
<dbReference type="AlphaFoldDB" id="A0A401NG34"/>
<keyword evidence="5" id="KW-1185">Reference proteome</keyword>
<sequence>MKGLFIRMPFAATLESYTFYILYLLHITDALVSGLETFREESEIVFPAVLQDGKSLQTGLGAGAGAETGSTSREVRSISNVEEYESQEFYPRELQPPGQPGGARGRPAAPSPLSPSPLALQLKIPAFGRELYLSLRRDSRFLSGSFTVHNRRGRHQTSVHSYRAEHACYYSGYVHNYRGSLASFSTCGGLMGFIQINEEFIFIEPLNHTLAVTGYAHRVYRRKRSMDEKSAEKQASQPLCGVYTDKRKSKNRKQMDRGRGRRYTYKLSHDYNMETLVVVDTAMVNYHGADAVRRFILTVMNMVFNLFQHKSLGIQMNLRVTKLVLLHETPVGVISINCGV</sequence>
<protein>
    <recommendedName>
        <fullName evidence="3">Peptidase M12B propeptide domain-containing protein</fullName>
    </recommendedName>
</protein>
<feature type="domain" description="Peptidase M12B propeptide" evidence="3">
    <location>
        <begin position="100"/>
        <end position="174"/>
    </location>
</feature>
<dbReference type="InterPro" id="IPR024079">
    <property type="entry name" value="MetalloPept_cat_dom_sf"/>
</dbReference>
<dbReference type="Gene3D" id="3.40.390.10">
    <property type="entry name" value="Collagenase (Catalytic Domain)"/>
    <property type="match status" value="1"/>
</dbReference>
<feature type="region of interest" description="Disordered" evidence="2">
    <location>
        <begin position="85"/>
        <end position="114"/>
    </location>
</feature>
<evidence type="ECO:0000256" key="2">
    <source>
        <dbReference type="SAM" id="MobiDB-lite"/>
    </source>
</evidence>
<dbReference type="PANTHER" id="PTHR11905:SF256">
    <property type="entry name" value="PEPTIDASE M12B DOMAIN-CONTAINING PROTEIN"/>
    <property type="match status" value="1"/>
</dbReference>
<dbReference type="Pfam" id="PF01562">
    <property type="entry name" value="Pep_M12B_propep"/>
    <property type="match status" value="1"/>
</dbReference>
<dbReference type="EMBL" id="BFAA01006155">
    <property type="protein sequence ID" value="GCB59889.1"/>
    <property type="molecule type" value="Genomic_DNA"/>
</dbReference>
<evidence type="ECO:0000256" key="1">
    <source>
        <dbReference type="ARBA" id="ARBA00023157"/>
    </source>
</evidence>
<dbReference type="GO" id="GO:0008237">
    <property type="term" value="F:metallopeptidase activity"/>
    <property type="evidence" value="ECO:0007669"/>
    <property type="project" value="InterPro"/>
</dbReference>
<dbReference type="Proteomes" id="UP000288216">
    <property type="component" value="Unassembled WGS sequence"/>
</dbReference>
<name>A0A401NG34_SCYTO</name>
<accession>A0A401NG34</accession>
<dbReference type="SUPFAM" id="SSF55486">
    <property type="entry name" value="Metalloproteases ('zincins'), catalytic domain"/>
    <property type="match status" value="1"/>
</dbReference>